<comment type="catalytic activity">
    <reaction evidence="9 10 11">
        <text>adenosine(37) in tRNA + dimethylallyl diphosphate = N(6)-dimethylallyladenosine(37) in tRNA + diphosphate</text>
        <dbReference type="Rhea" id="RHEA:26482"/>
        <dbReference type="Rhea" id="RHEA-COMP:10162"/>
        <dbReference type="Rhea" id="RHEA-COMP:10375"/>
        <dbReference type="ChEBI" id="CHEBI:33019"/>
        <dbReference type="ChEBI" id="CHEBI:57623"/>
        <dbReference type="ChEBI" id="CHEBI:74411"/>
        <dbReference type="ChEBI" id="CHEBI:74415"/>
        <dbReference type="EC" id="2.5.1.75"/>
    </reaction>
</comment>
<evidence type="ECO:0000256" key="5">
    <source>
        <dbReference type="ARBA" id="ARBA00022694"/>
    </source>
</evidence>
<dbReference type="EC" id="2.5.1.75" evidence="10"/>
<evidence type="ECO:0000256" key="12">
    <source>
        <dbReference type="RuleBase" id="RU003784"/>
    </source>
</evidence>
<keyword evidence="5 10" id="KW-0819">tRNA processing</keyword>
<comment type="cofactor">
    <cofactor evidence="1 10">
        <name>Mg(2+)</name>
        <dbReference type="ChEBI" id="CHEBI:18420"/>
    </cofactor>
</comment>
<name>A0A371X8D7_9HYPH</name>
<keyword evidence="6 10" id="KW-0547">Nucleotide-binding</keyword>
<evidence type="ECO:0000256" key="8">
    <source>
        <dbReference type="ARBA" id="ARBA00022842"/>
    </source>
</evidence>
<comment type="similarity">
    <text evidence="3 10 13">Belongs to the IPP transferase family.</text>
</comment>
<dbReference type="OrthoDB" id="9776390at2"/>
<dbReference type="NCBIfam" id="TIGR00174">
    <property type="entry name" value="miaA"/>
    <property type="match status" value="1"/>
</dbReference>
<comment type="caution">
    <text evidence="14">The sequence shown here is derived from an EMBL/GenBank/DDBJ whole genome shotgun (WGS) entry which is preliminary data.</text>
</comment>
<evidence type="ECO:0000313" key="15">
    <source>
        <dbReference type="Proteomes" id="UP000264310"/>
    </source>
</evidence>
<evidence type="ECO:0000256" key="6">
    <source>
        <dbReference type="ARBA" id="ARBA00022741"/>
    </source>
</evidence>
<dbReference type="GO" id="GO:0006400">
    <property type="term" value="P:tRNA modification"/>
    <property type="evidence" value="ECO:0007669"/>
    <property type="project" value="TreeGrafter"/>
</dbReference>
<evidence type="ECO:0000256" key="7">
    <source>
        <dbReference type="ARBA" id="ARBA00022840"/>
    </source>
</evidence>
<dbReference type="InterPro" id="IPR039657">
    <property type="entry name" value="Dimethylallyltransferase"/>
</dbReference>
<dbReference type="Proteomes" id="UP000264310">
    <property type="component" value="Unassembled WGS sequence"/>
</dbReference>
<evidence type="ECO:0000256" key="10">
    <source>
        <dbReference type="HAMAP-Rule" id="MF_00185"/>
    </source>
</evidence>
<feature type="site" description="Interaction with substrate tRNA" evidence="10">
    <location>
        <position position="104"/>
    </location>
</feature>
<proteinExistence type="inferred from homology"/>
<keyword evidence="8 10" id="KW-0460">Magnesium</keyword>
<evidence type="ECO:0000256" key="9">
    <source>
        <dbReference type="ARBA" id="ARBA00049563"/>
    </source>
</evidence>
<dbReference type="Pfam" id="PF01715">
    <property type="entry name" value="IPPT"/>
    <property type="match status" value="1"/>
</dbReference>
<evidence type="ECO:0000313" key="14">
    <source>
        <dbReference type="EMBL" id="RFC65334.1"/>
    </source>
</evidence>
<dbReference type="GO" id="GO:0052381">
    <property type="term" value="F:tRNA dimethylallyltransferase activity"/>
    <property type="evidence" value="ECO:0007669"/>
    <property type="project" value="UniProtKB-UniRule"/>
</dbReference>
<dbReference type="Gene3D" id="3.40.50.300">
    <property type="entry name" value="P-loop containing nucleotide triphosphate hydrolases"/>
    <property type="match status" value="1"/>
</dbReference>
<feature type="binding site" evidence="10">
    <location>
        <begin position="15"/>
        <end position="20"/>
    </location>
    <ligand>
        <name>substrate</name>
    </ligand>
</feature>
<evidence type="ECO:0000256" key="13">
    <source>
        <dbReference type="RuleBase" id="RU003785"/>
    </source>
</evidence>
<sequence>MTRGIPDAVLIAGPTASGKSRLAMEIAGRTGGMVINVDSLQVYRDMPILTARPTGEDEAAIPHALYGYLAADELMSAGRFTREVSSVLDDCRRGGLLPILCGGTGLYFSSLLGRLDEMPEIPQAIRTAWRGRLEREGAEALHAELGRIDPVAAGRIMPRDGQRVVRALEVFETSGKPLSAHQKGSGTGIIDAAGALKLVLAPERELLHARIEARFDQMLAVGALAEVQDYLARRPETGRHVEKAIGCAELGAVLAGNASIEEARERAVVRTRQYAKRQETWFRRQFGEDWLRAASVEEALALVMPKLAEQD</sequence>
<dbReference type="SUPFAM" id="SSF52540">
    <property type="entry name" value="P-loop containing nucleoside triphosphate hydrolases"/>
    <property type="match status" value="2"/>
</dbReference>
<organism evidence="14 15">
    <name type="scientific">Fulvimarina endophytica</name>
    <dbReference type="NCBI Taxonomy" id="2293836"/>
    <lineage>
        <taxon>Bacteria</taxon>
        <taxon>Pseudomonadati</taxon>
        <taxon>Pseudomonadota</taxon>
        <taxon>Alphaproteobacteria</taxon>
        <taxon>Hyphomicrobiales</taxon>
        <taxon>Aurantimonadaceae</taxon>
        <taxon>Fulvimarina</taxon>
    </lineage>
</organism>
<keyword evidence="7 10" id="KW-0067">ATP-binding</keyword>
<keyword evidence="15" id="KW-1185">Reference proteome</keyword>
<feature type="site" description="Interaction with substrate tRNA" evidence="10">
    <location>
        <position position="126"/>
    </location>
</feature>
<protein>
    <recommendedName>
        <fullName evidence="10">tRNA dimethylallyltransferase</fullName>
        <ecNumber evidence="10">2.5.1.75</ecNumber>
    </recommendedName>
    <alternativeName>
        <fullName evidence="10">Dimethylallyl diphosphate:tRNA dimethylallyltransferase</fullName>
        <shortName evidence="10">DMAPP:tRNA dimethylallyltransferase</shortName>
        <shortName evidence="10">DMATase</shortName>
    </alternativeName>
    <alternativeName>
        <fullName evidence="10">Isopentenyl-diphosphate:tRNA isopentenyltransferase</fullName>
        <shortName evidence="10">IPP transferase</shortName>
        <shortName evidence="10">IPPT</shortName>
        <shortName evidence="10">IPTase</shortName>
    </alternativeName>
</protein>
<dbReference type="Gene3D" id="1.10.20.140">
    <property type="match status" value="1"/>
</dbReference>
<dbReference type="InterPro" id="IPR027417">
    <property type="entry name" value="P-loop_NTPase"/>
</dbReference>
<keyword evidence="4 10" id="KW-0808">Transferase</keyword>
<accession>A0A371X8D7</accession>
<evidence type="ECO:0000256" key="2">
    <source>
        <dbReference type="ARBA" id="ARBA00003213"/>
    </source>
</evidence>
<evidence type="ECO:0000256" key="11">
    <source>
        <dbReference type="RuleBase" id="RU003783"/>
    </source>
</evidence>
<dbReference type="EMBL" id="QURL01000002">
    <property type="protein sequence ID" value="RFC65334.1"/>
    <property type="molecule type" value="Genomic_DNA"/>
</dbReference>
<gene>
    <name evidence="10 14" type="primary">miaA</name>
    <name evidence="14" type="ORF">DYI37_05750</name>
</gene>
<dbReference type="PANTHER" id="PTHR11088:SF60">
    <property type="entry name" value="TRNA DIMETHYLALLYLTRANSFERASE"/>
    <property type="match status" value="1"/>
</dbReference>
<comment type="caution">
    <text evidence="10">Lacks conserved residue(s) required for the propagation of feature annotation.</text>
</comment>
<feature type="region of interest" description="Interaction with substrate tRNA" evidence="10">
    <location>
        <begin position="162"/>
        <end position="166"/>
    </location>
</feature>
<reference evidence="14 15" key="1">
    <citation type="submission" date="2018-08" db="EMBL/GenBank/DDBJ databases">
        <title>Fulvimarina sp. 85, whole genome shotgun sequence.</title>
        <authorList>
            <person name="Tuo L."/>
        </authorList>
    </citation>
    <scope>NUCLEOTIDE SEQUENCE [LARGE SCALE GENOMIC DNA]</scope>
    <source>
        <strain evidence="14 15">85</strain>
    </source>
</reference>
<dbReference type="FunFam" id="1.10.20.140:FF:000001">
    <property type="entry name" value="tRNA dimethylallyltransferase"/>
    <property type="match status" value="1"/>
</dbReference>
<comment type="subunit">
    <text evidence="10">Monomer.</text>
</comment>
<dbReference type="InterPro" id="IPR018022">
    <property type="entry name" value="IPT"/>
</dbReference>
<evidence type="ECO:0000256" key="3">
    <source>
        <dbReference type="ARBA" id="ARBA00005842"/>
    </source>
</evidence>
<feature type="binding site" evidence="10">
    <location>
        <begin position="13"/>
        <end position="20"/>
    </location>
    <ligand>
        <name>ATP</name>
        <dbReference type="ChEBI" id="CHEBI:30616"/>
    </ligand>
</feature>
<evidence type="ECO:0000256" key="1">
    <source>
        <dbReference type="ARBA" id="ARBA00001946"/>
    </source>
</evidence>
<dbReference type="GO" id="GO:0005524">
    <property type="term" value="F:ATP binding"/>
    <property type="evidence" value="ECO:0007669"/>
    <property type="project" value="UniProtKB-UniRule"/>
</dbReference>
<dbReference type="PANTHER" id="PTHR11088">
    <property type="entry name" value="TRNA DIMETHYLALLYLTRANSFERASE"/>
    <property type="match status" value="1"/>
</dbReference>
<dbReference type="HAMAP" id="MF_00185">
    <property type="entry name" value="IPP_trans"/>
    <property type="match status" value="1"/>
</dbReference>
<feature type="region of interest" description="Interaction with substrate tRNA" evidence="10">
    <location>
        <begin position="38"/>
        <end position="41"/>
    </location>
</feature>
<dbReference type="AlphaFoldDB" id="A0A371X8D7"/>
<evidence type="ECO:0000256" key="4">
    <source>
        <dbReference type="ARBA" id="ARBA00022679"/>
    </source>
</evidence>
<comment type="function">
    <text evidence="2 10 12">Catalyzes the transfer of a dimethylallyl group onto the adenine at position 37 in tRNAs that read codons beginning with uridine, leading to the formation of N6-(dimethylallyl)adenosine (i(6)A).</text>
</comment>